<reference evidence="8" key="2">
    <citation type="submission" date="2021-08" db="EMBL/GenBank/DDBJ databases">
        <authorList>
            <person name="Tani A."/>
            <person name="Ola A."/>
            <person name="Ogura Y."/>
            <person name="Katsura K."/>
            <person name="Hayashi T."/>
        </authorList>
    </citation>
    <scope>NUCLEOTIDE SEQUENCE</scope>
    <source>
        <strain evidence="8">KCTC 52305</strain>
    </source>
</reference>
<evidence type="ECO:0000256" key="3">
    <source>
        <dbReference type="ARBA" id="ARBA00022741"/>
    </source>
</evidence>
<comment type="subcellular location">
    <subcellularLocation>
        <location evidence="6">Cytoplasm</location>
    </subcellularLocation>
</comment>
<dbReference type="Proteomes" id="UP001055167">
    <property type="component" value="Unassembled WGS sequence"/>
</dbReference>
<dbReference type="EMBL" id="BPQH01000006">
    <property type="protein sequence ID" value="GJD49503.1"/>
    <property type="molecule type" value="Genomic_DNA"/>
</dbReference>
<comment type="similarity">
    <text evidence="6">Belongs to the tRNA(Ile)-lysidine synthase family.</text>
</comment>
<dbReference type="NCBIfam" id="TIGR02432">
    <property type="entry name" value="lysidine_TilS_N"/>
    <property type="match status" value="1"/>
</dbReference>
<keyword evidence="1 6" id="KW-0436">Ligase</keyword>
<evidence type="ECO:0000256" key="2">
    <source>
        <dbReference type="ARBA" id="ARBA00022694"/>
    </source>
</evidence>
<keyword evidence="6" id="KW-0963">Cytoplasm</keyword>
<keyword evidence="2 6" id="KW-0819">tRNA processing</keyword>
<dbReference type="RefSeq" id="WP_128562514.1">
    <property type="nucleotide sequence ID" value="NZ_BPQH01000006.1"/>
</dbReference>
<evidence type="ECO:0000256" key="6">
    <source>
        <dbReference type="HAMAP-Rule" id="MF_01161"/>
    </source>
</evidence>
<evidence type="ECO:0000256" key="5">
    <source>
        <dbReference type="ARBA" id="ARBA00048539"/>
    </source>
</evidence>
<comment type="catalytic activity">
    <reaction evidence="5 6">
        <text>cytidine(34) in tRNA(Ile2) + L-lysine + ATP = lysidine(34) in tRNA(Ile2) + AMP + diphosphate + H(+)</text>
        <dbReference type="Rhea" id="RHEA:43744"/>
        <dbReference type="Rhea" id="RHEA-COMP:10625"/>
        <dbReference type="Rhea" id="RHEA-COMP:10670"/>
        <dbReference type="ChEBI" id="CHEBI:15378"/>
        <dbReference type="ChEBI" id="CHEBI:30616"/>
        <dbReference type="ChEBI" id="CHEBI:32551"/>
        <dbReference type="ChEBI" id="CHEBI:33019"/>
        <dbReference type="ChEBI" id="CHEBI:82748"/>
        <dbReference type="ChEBI" id="CHEBI:83665"/>
        <dbReference type="ChEBI" id="CHEBI:456215"/>
        <dbReference type="EC" id="6.3.4.19"/>
    </reaction>
</comment>
<evidence type="ECO:0000256" key="4">
    <source>
        <dbReference type="ARBA" id="ARBA00022840"/>
    </source>
</evidence>
<organism evidence="8 9">
    <name type="scientific">Methylobacterium crusticola</name>
    <dbReference type="NCBI Taxonomy" id="1697972"/>
    <lineage>
        <taxon>Bacteria</taxon>
        <taxon>Pseudomonadati</taxon>
        <taxon>Pseudomonadota</taxon>
        <taxon>Alphaproteobacteria</taxon>
        <taxon>Hyphomicrobiales</taxon>
        <taxon>Methylobacteriaceae</taxon>
        <taxon>Methylobacterium</taxon>
    </lineage>
</organism>
<comment type="domain">
    <text evidence="6">The N-terminal region contains the highly conserved SGGXDS motif, predicted to be a P-loop motif involved in ATP binding.</text>
</comment>
<keyword evidence="4 6" id="KW-0067">ATP-binding</keyword>
<evidence type="ECO:0000313" key="9">
    <source>
        <dbReference type="Proteomes" id="UP001055167"/>
    </source>
</evidence>
<evidence type="ECO:0000259" key="7">
    <source>
        <dbReference type="Pfam" id="PF01171"/>
    </source>
</evidence>
<dbReference type="CDD" id="cd01992">
    <property type="entry name" value="TilS_N"/>
    <property type="match status" value="1"/>
</dbReference>
<dbReference type="Gene3D" id="3.40.50.620">
    <property type="entry name" value="HUPs"/>
    <property type="match status" value="1"/>
</dbReference>
<reference evidence="8" key="1">
    <citation type="journal article" date="2021" name="Front. Microbiol.">
        <title>Comprehensive Comparative Genomics and Phenotyping of Methylobacterium Species.</title>
        <authorList>
            <person name="Alessa O."/>
            <person name="Ogura Y."/>
            <person name="Fujitani Y."/>
            <person name="Takami H."/>
            <person name="Hayashi T."/>
            <person name="Sahin N."/>
            <person name="Tani A."/>
        </authorList>
    </citation>
    <scope>NUCLEOTIDE SEQUENCE</scope>
    <source>
        <strain evidence="8">KCTC 52305</strain>
    </source>
</reference>
<dbReference type="InterPro" id="IPR012795">
    <property type="entry name" value="tRNA_Ile_lys_synt_N"/>
</dbReference>
<gene>
    <name evidence="6 8" type="primary">tilS</name>
    <name evidence="8" type="ORF">OPKNFCMD_2234</name>
</gene>
<comment type="caution">
    <text evidence="8">The sequence shown here is derived from an EMBL/GenBank/DDBJ whole genome shotgun (WGS) entry which is preliminary data.</text>
</comment>
<dbReference type="PANTHER" id="PTHR43033">
    <property type="entry name" value="TRNA(ILE)-LYSIDINE SYNTHASE-RELATED"/>
    <property type="match status" value="1"/>
</dbReference>
<proteinExistence type="inferred from homology"/>
<keyword evidence="9" id="KW-1185">Reference proteome</keyword>
<dbReference type="Pfam" id="PF01171">
    <property type="entry name" value="ATP_bind_3"/>
    <property type="match status" value="1"/>
</dbReference>
<keyword evidence="3 6" id="KW-0547">Nucleotide-binding</keyword>
<dbReference type="SUPFAM" id="SSF52402">
    <property type="entry name" value="Adenine nucleotide alpha hydrolases-like"/>
    <property type="match status" value="1"/>
</dbReference>
<comment type="function">
    <text evidence="6">Ligates lysine onto the cytidine present at position 34 of the AUA codon-specific tRNA(Ile) that contains the anticodon CAU, in an ATP-dependent manner. Cytidine is converted to lysidine, thus changing the amino acid specificity of the tRNA from methionine to isoleucine.</text>
</comment>
<dbReference type="InterPro" id="IPR011063">
    <property type="entry name" value="TilS/TtcA_N"/>
</dbReference>
<dbReference type="InterPro" id="IPR012094">
    <property type="entry name" value="tRNA_Ile_lys_synt"/>
</dbReference>
<dbReference type="PANTHER" id="PTHR43033:SF1">
    <property type="entry name" value="TRNA(ILE)-LYSIDINE SYNTHASE-RELATED"/>
    <property type="match status" value="1"/>
</dbReference>
<accession>A0ABQ4QW48</accession>
<protein>
    <recommendedName>
        <fullName evidence="6">tRNA(Ile)-lysidine synthase</fullName>
        <ecNumber evidence="6">6.3.4.19</ecNumber>
    </recommendedName>
    <alternativeName>
        <fullName evidence="6">tRNA(Ile)-2-lysyl-cytidine synthase</fullName>
    </alternativeName>
    <alternativeName>
        <fullName evidence="6">tRNA(Ile)-lysidine synthetase</fullName>
    </alternativeName>
</protein>
<evidence type="ECO:0000256" key="1">
    <source>
        <dbReference type="ARBA" id="ARBA00022598"/>
    </source>
</evidence>
<sequence>MTEGARPLEPAEIAARLAPWIGPGASPRGAVLAVSGGPDSTALMGCAALLPPARPVVVATVDHGLRPASAAEAEGVARVAGALGLPHRTLAWPGPKPATRLQAAAREARYALLAALAREVGAGVILTAHTLDDQAETVLMRLCAGSGPAGLAGMAPARPLRDVVLARPFLDLPKARLVATCEARAWAFVRDPANDEARFGRARMRSLLPLLAPEGLTPERLGRLAARARRTQDAIEAAAGSALRELRRDGGGEGGLLLDGAGFLALPEAVALRVAAGAIAAVAGCRSRPLRLERLEEALLGQIRPALARGEALRRTLGGVLLEARRDGMLRLAPEPARGPGRSAGS</sequence>
<dbReference type="InterPro" id="IPR014729">
    <property type="entry name" value="Rossmann-like_a/b/a_fold"/>
</dbReference>
<dbReference type="EC" id="6.3.4.19" evidence="6"/>
<feature type="domain" description="tRNA(Ile)-lysidine/2-thiocytidine synthase N-terminal" evidence="7">
    <location>
        <begin position="31"/>
        <end position="206"/>
    </location>
</feature>
<evidence type="ECO:0000313" key="8">
    <source>
        <dbReference type="EMBL" id="GJD49503.1"/>
    </source>
</evidence>
<name>A0ABQ4QW48_9HYPH</name>
<dbReference type="HAMAP" id="MF_01161">
    <property type="entry name" value="tRNA_Ile_lys_synt"/>
    <property type="match status" value="1"/>
</dbReference>
<feature type="binding site" evidence="6">
    <location>
        <begin position="35"/>
        <end position="40"/>
    </location>
    <ligand>
        <name>ATP</name>
        <dbReference type="ChEBI" id="CHEBI:30616"/>
    </ligand>
</feature>